<dbReference type="STRING" id="1301098.PKB_1298"/>
<evidence type="ECO:0008006" key="3">
    <source>
        <dbReference type="Google" id="ProtNLM"/>
    </source>
</evidence>
<name>A0A024HDY4_PSEKB</name>
<dbReference type="RefSeq" id="WP_043250027.1">
    <property type="nucleotide sequence ID" value="NZ_HG322950.1"/>
</dbReference>
<dbReference type="HOGENOM" id="CLU_1649557_0_0_6"/>
<protein>
    <recommendedName>
        <fullName evidence="3">IrrE N-terminal-like domain-containing protein</fullName>
    </recommendedName>
</protein>
<dbReference type="eggNOG" id="ENOG5033HFS">
    <property type="taxonomic scope" value="Bacteria"/>
</dbReference>
<reference evidence="1 2" key="2">
    <citation type="submission" date="2014-05" db="EMBL/GenBank/DDBJ databases">
        <title>Genome sequence of the 3-chlorobenzoate degrading bacterium Pseudomonas knackmussii B13 shows multiple evidence for horizontal gene transfer.</title>
        <authorList>
            <person name="Miyazaki R."/>
            <person name="Bertelli C."/>
            <person name="Falquet L."/>
            <person name="Robinson-Rechavi M."/>
            <person name="Gharib W."/>
            <person name="Roy S."/>
            <person name="Van der Meer J.R."/>
        </authorList>
    </citation>
    <scope>NUCLEOTIDE SEQUENCE [LARGE SCALE GENOMIC DNA]</scope>
    <source>
        <strain evidence="1 2">B13</strain>
    </source>
</reference>
<dbReference type="EMBL" id="HG322950">
    <property type="protein sequence ID" value="CDF82663.1"/>
    <property type="molecule type" value="Genomic_DNA"/>
</dbReference>
<sequence length="161" mass="18434">MTPETDEDYCMRGHRVPALEPELISDVAYRVCKIIGINKASFKKGKAEKLVSRLENHGIHLDVIEDDEWFDATRATVDPSKGMIYVPNKLYTELCRGKAEAVRIFLHEMGHIVLGHRPLLHFAEAQATLLEDSEWQADYFADAVMDLLKLPRSEAQMEFKF</sequence>
<reference evidence="1 2" key="1">
    <citation type="submission" date="2013-03" db="EMBL/GenBank/DDBJ databases">
        <authorList>
            <person name="Linke B."/>
        </authorList>
    </citation>
    <scope>NUCLEOTIDE SEQUENCE [LARGE SCALE GENOMIC DNA]</scope>
    <source>
        <strain evidence="1 2">B13</strain>
    </source>
</reference>
<dbReference type="Proteomes" id="UP000025241">
    <property type="component" value="Chromosome I"/>
</dbReference>
<proteinExistence type="predicted"/>
<gene>
    <name evidence="1" type="ORF">PKB_1298</name>
</gene>
<organism evidence="1 2">
    <name type="scientific">Pseudomonas knackmussii (strain DSM 6978 / CCUG 54928 / LMG 23759 / B13)</name>
    <dbReference type="NCBI Taxonomy" id="1301098"/>
    <lineage>
        <taxon>Bacteria</taxon>
        <taxon>Pseudomonadati</taxon>
        <taxon>Pseudomonadota</taxon>
        <taxon>Gammaproteobacteria</taxon>
        <taxon>Pseudomonadales</taxon>
        <taxon>Pseudomonadaceae</taxon>
        <taxon>Pseudomonas</taxon>
    </lineage>
</organism>
<accession>A0A024HDY4</accession>
<evidence type="ECO:0000313" key="1">
    <source>
        <dbReference type="EMBL" id="CDF82663.1"/>
    </source>
</evidence>
<evidence type="ECO:0000313" key="2">
    <source>
        <dbReference type="Proteomes" id="UP000025241"/>
    </source>
</evidence>
<keyword evidence="2" id="KW-1185">Reference proteome</keyword>
<dbReference type="AlphaFoldDB" id="A0A024HDY4"/>
<dbReference type="KEGG" id="pkc:PKB_1298"/>